<evidence type="ECO:0000313" key="6">
    <source>
        <dbReference type="Proteomes" id="UP001347796"/>
    </source>
</evidence>
<dbReference type="GO" id="GO:0009044">
    <property type="term" value="F:xylan 1,4-beta-xylosidase activity"/>
    <property type="evidence" value="ECO:0007669"/>
    <property type="project" value="InterPro"/>
</dbReference>
<dbReference type="Pfam" id="PF01915">
    <property type="entry name" value="Glyco_hydro_3_C"/>
    <property type="match status" value="1"/>
</dbReference>
<keyword evidence="1" id="KW-0732">Signal</keyword>
<dbReference type="Gene3D" id="2.60.40.10">
    <property type="entry name" value="Immunoglobulins"/>
    <property type="match status" value="1"/>
</dbReference>
<dbReference type="InterPro" id="IPR044993">
    <property type="entry name" value="BXL"/>
</dbReference>
<dbReference type="InterPro" id="IPR017853">
    <property type="entry name" value="GH"/>
</dbReference>
<accession>A0AAN8G5Z5</accession>
<sequence length="499" mass="55407">MCSYNSINGVPSCANKELLTNILRDEWGFRGYVVSDAGAVEHIIHSHQYLNNSIDTVVACINAGVNLAVASFKYDYTPVYFSIVEAVNQGRLTIEKIREMMKPMWYTRMRLGEFDPPESNPYKALDLSVVESPEHQSLAVEAALKSFVLLKNKEFLPLRKLIQGKVSIIGPMADNKIQIFGDYGPNTDSKFIKTPLDTLKVLGTDFSYAAGCVDSTPCLKYDNQSIADAVKDSKMVIACLGLGPILEGELKDRATISLPDNQVQLVKDAIENSPPDTPLVLILFNAGPVDLRWAENYLRVVAIIEAFYPAQAAGEALYKMITLAEPMANPAGRLPFTWPTSESDMPAITNYTMIGRTYRYLTHQPLYPFGYGLSYSSFSYNNLKVYPLMTEIIGSVDVTNNGPFAGDEVVQTYISWPVYKEPTPRLQLVSFDRVSIDTGKTLTVNFSIVAVSLFVWSDDSGWNVPSGYYDIYVGGQQPNVTKSVGSNVLKSKFYFFPKS</sequence>
<evidence type="ECO:0000256" key="2">
    <source>
        <dbReference type="ARBA" id="ARBA00022801"/>
    </source>
</evidence>
<dbReference type="Proteomes" id="UP001347796">
    <property type="component" value="Unassembled WGS sequence"/>
</dbReference>
<dbReference type="PANTHER" id="PTHR42721:SF42">
    <property type="entry name" value="FIBRONECTIN TYPE III-LIKE DOMAIN-CONTAINING PROTEIN"/>
    <property type="match status" value="1"/>
</dbReference>
<keyword evidence="3" id="KW-0326">Glycosidase</keyword>
<evidence type="ECO:0000256" key="3">
    <source>
        <dbReference type="ARBA" id="ARBA00023295"/>
    </source>
</evidence>
<dbReference type="InterPro" id="IPR036962">
    <property type="entry name" value="Glyco_hydro_3_N_sf"/>
</dbReference>
<dbReference type="InterPro" id="IPR001764">
    <property type="entry name" value="Glyco_hydro_3_N"/>
</dbReference>
<comment type="caution">
    <text evidence="5">The sequence shown here is derived from an EMBL/GenBank/DDBJ whole genome shotgun (WGS) entry which is preliminary data.</text>
</comment>
<dbReference type="InterPro" id="IPR026891">
    <property type="entry name" value="Fn3-like"/>
</dbReference>
<dbReference type="EMBL" id="JAZGQO010000016">
    <property type="protein sequence ID" value="KAK6168488.1"/>
    <property type="molecule type" value="Genomic_DNA"/>
</dbReference>
<dbReference type="GO" id="GO:0045493">
    <property type="term" value="P:xylan catabolic process"/>
    <property type="evidence" value="ECO:0007669"/>
    <property type="project" value="InterPro"/>
</dbReference>
<dbReference type="InterPro" id="IPR013783">
    <property type="entry name" value="Ig-like_fold"/>
</dbReference>
<evidence type="ECO:0000313" key="5">
    <source>
        <dbReference type="EMBL" id="KAK6168488.1"/>
    </source>
</evidence>
<gene>
    <name evidence="5" type="ORF">SNE40_021010</name>
</gene>
<evidence type="ECO:0000256" key="1">
    <source>
        <dbReference type="ARBA" id="ARBA00022729"/>
    </source>
</evidence>
<keyword evidence="6" id="KW-1185">Reference proteome</keyword>
<dbReference type="GO" id="GO:0031222">
    <property type="term" value="P:arabinan catabolic process"/>
    <property type="evidence" value="ECO:0007669"/>
    <property type="project" value="TreeGrafter"/>
</dbReference>
<keyword evidence="2" id="KW-0378">Hydrolase</keyword>
<dbReference type="Pfam" id="PF14310">
    <property type="entry name" value="Fn3-like"/>
    <property type="match status" value="1"/>
</dbReference>
<evidence type="ECO:0000259" key="4">
    <source>
        <dbReference type="SMART" id="SM01217"/>
    </source>
</evidence>
<dbReference type="Gene3D" id="3.20.20.300">
    <property type="entry name" value="Glycoside hydrolase, family 3, N-terminal domain"/>
    <property type="match status" value="1"/>
</dbReference>
<dbReference type="SUPFAM" id="SSF51445">
    <property type="entry name" value="(Trans)glycosidases"/>
    <property type="match status" value="1"/>
</dbReference>
<reference evidence="5 6" key="1">
    <citation type="submission" date="2024-01" db="EMBL/GenBank/DDBJ databases">
        <title>The genome of the rayed Mediterranean limpet Patella caerulea (Linnaeus, 1758).</title>
        <authorList>
            <person name="Anh-Thu Weber A."/>
            <person name="Halstead-Nussloch G."/>
        </authorList>
    </citation>
    <scope>NUCLEOTIDE SEQUENCE [LARGE SCALE GENOMIC DNA]</scope>
    <source>
        <strain evidence="5">AATW-2023a</strain>
        <tissue evidence="5">Whole specimen</tissue>
    </source>
</reference>
<dbReference type="SMART" id="SM01217">
    <property type="entry name" value="Fn3_like"/>
    <property type="match status" value="1"/>
</dbReference>
<dbReference type="PANTHER" id="PTHR42721">
    <property type="entry name" value="SUGAR HYDROLASE-RELATED"/>
    <property type="match status" value="1"/>
</dbReference>
<organism evidence="5 6">
    <name type="scientific">Patella caerulea</name>
    <name type="common">Rayed Mediterranean limpet</name>
    <dbReference type="NCBI Taxonomy" id="87958"/>
    <lineage>
        <taxon>Eukaryota</taxon>
        <taxon>Metazoa</taxon>
        <taxon>Spiralia</taxon>
        <taxon>Lophotrochozoa</taxon>
        <taxon>Mollusca</taxon>
        <taxon>Gastropoda</taxon>
        <taxon>Patellogastropoda</taxon>
        <taxon>Patelloidea</taxon>
        <taxon>Patellidae</taxon>
        <taxon>Patella</taxon>
    </lineage>
</organism>
<dbReference type="InterPro" id="IPR002772">
    <property type="entry name" value="Glyco_hydro_3_C"/>
</dbReference>
<dbReference type="InterPro" id="IPR036881">
    <property type="entry name" value="Glyco_hydro_3_C_sf"/>
</dbReference>
<dbReference type="AlphaFoldDB" id="A0AAN8G5Z5"/>
<protein>
    <recommendedName>
        <fullName evidence="4">Fibronectin type III-like domain-containing protein</fullName>
    </recommendedName>
</protein>
<dbReference type="SUPFAM" id="SSF52279">
    <property type="entry name" value="Beta-D-glucan exohydrolase, C-terminal domain"/>
    <property type="match status" value="1"/>
</dbReference>
<dbReference type="GO" id="GO:0046556">
    <property type="term" value="F:alpha-L-arabinofuranosidase activity"/>
    <property type="evidence" value="ECO:0007669"/>
    <property type="project" value="TreeGrafter"/>
</dbReference>
<dbReference type="Pfam" id="PF00933">
    <property type="entry name" value="Glyco_hydro_3"/>
    <property type="match status" value="1"/>
</dbReference>
<proteinExistence type="predicted"/>
<feature type="domain" description="Fibronectin type III-like" evidence="4">
    <location>
        <begin position="408"/>
        <end position="477"/>
    </location>
</feature>
<name>A0AAN8G5Z5_PATCE</name>
<dbReference type="Gene3D" id="3.40.50.1700">
    <property type="entry name" value="Glycoside hydrolase family 3 C-terminal domain"/>
    <property type="match status" value="1"/>
</dbReference>